<name>M8B572_AEGTA</name>
<sequence length="116" mass="12841">MPRTGGKTQDLEFSSTNAGLDLLLIALCHRNHVSGLYSFGLSLYIGHSSRRARVTLEYEFAAWPKASRKFVSSFEGKGSFTRGLELACGDFFGTAWLTFIADDNLFIDGVLPELRT</sequence>
<protein>
    <submittedName>
        <fullName evidence="1">Uncharacterized protein</fullName>
    </submittedName>
</protein>
<dbReference type="EnsemblPlants" id="EMT11872">
    <property type="protein sequence ID" value="EMT11872"/>
    <property type="gene ID" value="F775_22536"/>
</dbReference>
<organism evidence="1">
    <name type="scientific">Aegilops tauschii</name>
    <name type="common">Tausch's goatgrass</name>
    <name type="synonym">Aegilops squarrosa</name>
    <dbReference type="NCBI Taxonomy" id="37682"/>
    <lineage>
        <taxon>Eukaryota</taxon>
        <taxon>Viridiplantae</taxon>
        <taxon>Streptophyta</taxon>
        <taxon>Embryophyta</taxon>
        <taxon>Tracheophyta</taxon>
        <taxon>Spermatophyta</taxon>
        <taxon>Magnoliopsida</taxon>
        <taxon>Liliopsida</taxon>
        <taxon>Poales</taxon>
        <taxon>Poaceae</taxon>
        <taxon>BOP clade</taxon>
        <taxon>Pooideae</taxon>
        <taxon>Triticodae</taxon>
        <taxon>Triticeae</taxon>
        <taxon>Triticinae</taxon>
        <taxon>Aegilops</taxon>
    </lineage>
</organism>
<reference evidence="1" key="1">
    <citation type="submission" date="2015-06" db="UniProtKB">
        <authorList>
            <consortium name="EnsemblPlants"/>
        </authorList>
    </citation>
    <scope>IDENTIFICATION</scope>
</reference>
<evidence type="ECO:0000313" key="1">
    <source>
        <dbReference type="EnsemblPlants" id="EMT11872"/>
    </source>
</evidence>
<dbReference type="AlphaFoldDB" id="M8B572"/>
<proteinExistence type="predicted"/>
<accession>M8B572</accession>